<evidence type="ECO:0000256" key="3">
    <source>
        <dbReference type="PROSITE-ProRule" id="PRU00339"/>
    </source>
</evidence>
<dbReference type="SUPFAM" id="SSF48452">
    <property type="entry name" value="TPR-like"/>
    <property type="match status" value="1"/>
</dbReference>
<evidence type="ECO:0000256" key="2">
    <source>
        <dbReference type="ARBA" id="ARBA00022803"/>
    </source>
</evidence>
<comment type="caution">
    <text evidence="4">The sequence shown here is derived from an EMBL/GenBank/DDBJ whole genome shotgun (WGS) entry which is preliminary data.</text>
</comment>
<dbReference type="Pfam" id="PF13181">
    <property type="entry name" value="TPR_8"/>
    <property type="match status" value="1"/>
</dbReference>
<evidence type="ECO:0000313" key="5">
    <source>
        <dbReference type="Proteomes" id="UP000266861"/>
    </source>
</evidence>
<keyword evidence="5" id="KW-1185">Reference proteome</keyword>
<reference evidence="4 5" key="1">
    <citation type="submission" date="2018-08" db="EMBL/GenBank/DDBJ databases">
        <title>Genome and evolution of the arbuscular mycorrhizal fungus Diversispora epigaea (formerly Glomus versiforme) and its bacterial endosymbionts.</title>
        <authorList>
            <person name="Sun X."/>
            <person name="Fei Z."/>
            <person name="Harrison M."/>
        </authorList>
    </citation>
    <scope>NUCLEOTIDE SEQUENCE [LARGE SCALE GENOMIC DNA]</scope>
    <source>
        <strain evidence="4 5">IT104</strain>
    </source>
</reference>
<evidence type="ECO:0000313" key="4">
    <source>
        <dbReference type="EMBL" id="RHZ90003.1"/>
    </source>
</evidence>
<gene>
    <name evidence="4" type="ORF">Glove_9g306</name>
</gene>
<dbReference type="AlphaFoldDB" id="A0A397JYT3"/>
<dbReference type="PANTHER" id="PTHR44858">
    <property type="entry name" value="TETRATRICOPEPTIDE REPEAT PROTEIN 6"/>
    <property type="match status" value="1"/>
</dbReference>
<keyword evidence="1" id="KW-0677">Repeat</keyword>
<sequence>MKLIGIKKIFVKINGRNKPPKKSFKVTWICNLLKKSSSTIRPQVQSTQLALAPTETKFRKSLKNPFKLLLRHLNITKFENEDQVVQYCDREEVHRKLKKYDEAINDLDYAIALEPYKSTAWRLRGIIRGLKKSYIDPFDDLYNALTINCLALKCRAFCYYMLKSYDQSLWNLNVVIILGYTDAFTHINRADTNRELKIFKASKDLAYGTHGVLNGKYRAAVDDLTKELELQPNNAMFLRNCSGAYKILIYPEALEDLEKSCILKPERGAIYLDMCRWYDSLKNLNKAVELHPNKASSIGNRAEFYCKLRKYDLAIEDVNQAFKLEPKNVIAHQQLTNIYRRKCRHKEEISFALSLDPKNINTLLFRADICFLLEKYNESFMDLDNVIRIVPRNSYTLTLYLKLKRYDNALNDINAALRIKATNIYALEVCEEIYKKQQKYQDALDNFNKSLELYPLKQNQYQYQYRSQNRGDDDDKLLKLIQRNTLGYDGGLAITQQTQGERNFSIYFKRGNTYSKLEMFKAALHKLKGLDDALMDINKYLKVHPRCFKSLELREGILNDIKKRNLEQEAVSKSSKSSKSSKPSALITDATSKVSMLPLSKVPNFGDTYEERDVCNLLSEIGKRVEILKKCREQKELQNKNANISNTTM</sequence>
<name>A0A397JYT3_9GLOM</name>
<dbReference type="InterPro" id="IPR011990">
    <property type="entry name" value="TPR-like_helical_dom_sf"/>
</dbReference>
<dbReference type="STRING" id="1348612.A0A397JYT3"/>
<dbReference type="Proteomes" id="UP000266861">
    <property type="component" value="Unassembled WGS sequence"/>
</dbReference>
<dbReference type="PANTHER" id="PTHR44858:SF18">
    <property type="entry name" value="TETRATRICOPEPTIDE REPEAT (TPR) PROTEIN"/>
    <property type="match status" value="1"/>
</dbReference>
<keyword evidence="2 3" id="KW-0802">TPR repeat</keyword>
<dbReference type="PROSITE" id="PS50005">
    <property type="entry name" value="TPR"/>
    <property type="match status" value="2"/>
</dbReference>
<dbReference type="Gene3D" id="1.25.40.10">
    <property type="entry name" value="Tetratricopeptide repeat domain"/>
    <property type="match status" value="4"/>
</dbReference>
<proteinExistence type="predicted"/>
<dbReference type="SUPFAM" id="SSF48439">
    <property type="entry name" value="Protein prenylyltransferase"/>
    <property type="match status" value="1"/>
</dbReference>
<feature type="repeat" description="TPR" evidence="3">
    <location>
        <begin position="295"/>
        <end position="328"/>
    </location>
</feature>
<dbReference type="InterPro" id="IPR019734">
    <property type="entry name" value="TPR_rpt"/>
</dbReference>
<organism evidence="4 5">
    <name type="scientific">Diversispora epigaea</name>
    <dbReference type="NCBI Taxonomy" id="1348612"/>
    <lineage>
        <taxon>Eukaryota</taxon>
        <taxon>Fungi</taxon>
        <taxon>Fungi incertae sedis</taxon>
        <taxon>Mucoromycota</taxon>
        <taxon>Glomeromycotina</taxon>
        <taxon>Glomeromycetes</taxon>
        <taxon>Diversisporales</taxon>
        <taxon>Diversisporaceae</taxon>
        <taxon>Diversispora</taxon>
    </lineage>
</organism>
<protein>
    <submittedName>
        <fullName evidence="4">Uncharacterized protein</fullName>
    </submittedName>
</protein>
<accession>A0A397JYT3</accession>
<dbReference type="OrthoDB" id="629492at2759"/>
<dbReference type="InterPro" id="IPR050498">
    <property type="entry name" value="Ycf3"/>
</dbReference>
<dbReference type="EMBL" id="PQFF01000007">
    <property type="protein sequence ID" value="RHZ90003.1"/>
    <property type="molecule type" value="Genomic_DNA"/>
</dbReference>
<evidence type="ECO:0000256" key="1">
    <source>
        <dbReference type="ARBA" id="ARBA00022737"/>
    </source>
</evidence>
<dbReference type="SMART" id="SM00028">
    <property type="entry name" value="TPR"/>
    <property type="match status" value="7"/>
</dbReference>
<feature type="repeat" description="TPR" evidence="3">
    <location>
        <begin position="424"/>
        <end position="457"/>
    </location>
</feature>